<comment type="caution">
    <text evidence="2">The sequence shown here is derived from an EMBL/GenBank/DDBJ whole genome shotgun (WGS) entry which is preliminary data.</text>
</comment>
<sequence length="458" mass="48845">MRADVHHYLSLSEAKAKAKTLHPPRPIRDTGKRMRISAFRPSGGGGVATLASECTGGPSQSNQEAIQFSIGSCREPHGSLTFDVYVGSKSKIRPLYDDADAGKCNGDDRDLVTDGRPDPDPDPDPDSADRDGKGKFEFGCIVAARCGCGGAGTGTHAPSDRRVSYVAESIDLQSASKSLRASSAPNSRPIIALVSDLSLLNTLGTCAFNAGVSGLPKEYKVHIADVLLEERAVDGRVGLELLRAREVDAVVAHGELAAVERVHRRAADVHHHAAVVAVRGVHDALFVQEREALCVWSARESRARKWKTGGRDQIAGAYLERLAHIVDYVIDGLERGLVVLEEALETDDGAVGLARGVQEARRGVPRVAADFARVEVLEDRELLAGARDAAEDQRRDVRGRAVGFVVARTPASAEGVKTALGGRTGGTDHVLRVHGGVLREVLVDDGLEVTAVRRTPCI</sequence>
<keyword evidence="3" id="KW-1185">Reference proteome</keyword>
<gene>
    <name evidence="2" type="ORF">EVG20_g4448</name>
</gene>
<dbReference type="AlphaFoldDB" id="A0A4Y9YY09"/>
<accession>A0A4Y9YY09</accession>
<feature type="compositionally biased region" description="Basic and acidic residues" evidence="1">
    <location>
        <begin position="105"/>
        <end position="119"/>
    </location>
</feature>
<protein>
    <submittedName>
        <fullName evidence="2">Uncharacterized protein</fullName>
    </submittedName>
</protein>
<dbReference type="EMBL" id="SEOQ01000230">
    <property type="protein sequence ID" value="TFY66640.1"/>
    <property type="molecule type" value="Genomic_DNA"/>
</dbReference>
<evidence type="ECO:0000313" key="3">
    <source>
        <dbReference type="Proteomes" id="UP000298327"/>
    </source>
</evidence>
<proteinExistence type="predicted"/>
<evidence type="ECO:0000256" key="1">
    <source>
        <dbReference type="SAM" id="MobiDB-lite"/>
    </source>
</evidence>
<feature type="region of interest" description="Disordered" evidence="1">
    <location>
        <begin position="97"/>
        <end position="131"/>
    </location>
</feature>
<organism evidence="2 3">
    <name type="scientific">Dentipellis fragilis</name>
    <dbReference type="NCBI Taxonomy" id="205917"/>
    <lineage>
        <taxon>Eukaryota</taxon>
        <taxon>Fungi</taxon>
        <taxon>Dikarya</taxon>
        <taxon>Basidiomycota</taxon>
        <taxon>Agaricomycotina</taxon>
        <taxon>Agaricomycetes</taxon>
        <taxon>Russulales</taxon>
        <taxon>Hericiaceae</taxon>
        <taxon>Dentipellis</taxon>
    </lineage>
</organism>
<name>A0A4Y9YY09_9AGAM</name>
<reference evidence="2 3" key="1">
    <citation type="submission" date="2019-02" db="EMBL/GenBank/DDBJ databases">
        <title>Genome sequencing of the rare red list fungi Dentipellis fragilis.</title>
        <authorList>
            <person name="Buettner E."/>
            <person name="Kellner H."/>
        </authorList>
    </citation>
    <scope>NUCLEOTIDE SEQUENCE [LARGE SCALE GENOMIC DNA]</scope>
    <source>
        <strain evidence="2 3">DSM 105465</strain>
    </source>
</reference>
<dbReference type="Proteomes" id="UP000298327">
    <property type="component" value="Unassembled WGS sequence"/>
</dbReference>
<evidence type="ECO:0000313" key="2">
    <source>
        <dbReference type="EMBL" id="TFY66640.1"/>
    </source>
</evidence>